<name>A0ABP8K0L3_9MICO</name>
<evidence type="ECO:0000313" key="3">
    <source>
        <dbReference type="Proteomes" id="UP001500945"/>
    </source>
</evidence>
<feature type="compositionally biased region" description="Polar residues" evidence="1">
    <location>
        <begin position="77"/>
        <end position="86"/>
    </location>
</feature>
<dbReference type="EMBL" id="BAABGM010000003">
    <property type="protein sequence ID" value="GAA4398927.1"/>
    <property type="molecule type" value="Genomic_DNA"/>
</dbReference>
<dbReference type="Proteomes" id="UP001500945">
    <property type="component" value="Unassembled WGS sequence"/>
</dbReference>
<evidence type="ECO:0000256" key="1">
    <source>
        <dbReference type="SAM" id="MobiDB-lite"/>
    </source>
</evidence>
<sequence>MTGSHWHGQNLDEAEDMTLSAAAGQLDVPEIADWLAARLGPASKPRLAQCDAKGGALQSGREAESMALAHEPARAANCSSTVTGSPATRRPTHPSERGPGTVLSRQEVP</sequence>
<proteinExistence type="predicted"/>
<comment type="caution">
    <text evidence="2">The sequence shown here is derived from an EMBL/GenBank/DDBJ whole genome shotgun (WGS) entry which is preliminary data.</text>
</comment>
<feature type="region of interest" description="Disordered" evidence="1">
    <location>
        <begin position="50"/>
        <end position="109"/>
    </location>
</feature>
<gene>
    <name evidence="2" type="ORF">GCM10023168_05500</name>
</gene>
<protein>
    <submittedName>
        <fullName evidence="2">Uncharacterized protein</fullName>
    </submittedName>
</protein>
<accession>A0ABP8K0L3</accession>
<organism evidence="2 3">
    <name type="scientific">Fodinibacter luteus</name>
    <dbReference type="NCBI Taxonomy" id="552064"/>
    <lineage>
        <taxon>Bacteria</taxon>
        <taxon>Bacillati</taxon>
        <taxon>Actinomycetota</taxon>
        <taxon>Actinomycetes</taxon>
        <taxon>Micrococcales</taxon>
        <taxon>Intrasporangiaceae</taxon>
        <taxon>Fodinibacter (ex Wang et al. 2009)</taxon>
    </lineage>
</organism>
<reference evidence="3" key="1">
    <citation type="journal article" date="2019" name="Int. J. Syst. Evol. Microbiol.">
        <title>The Global Catalogue of Microorganisms (GCM) 10K type strain sequencing project: providing services to taxonomists for standard genome sequencing and annotation.</title>
        <authorList>
            <consortium name="The Broad Institute Genomics Platform"/>
            <consortium name="The Broad Institute Genome Sequencing Center for Infectious Disease"/>
            <person name="Wu L."/>
            <person name="Ma J."/>
        </authorList>
    </citation>
    <scope>NUCLEOTIDE SEQUENCE [LARGE SCALE GENOMIC DNA]</scope>
    <source>
        <strain evidence="3">JCM 17809</strain>
    </source>
</reference>
<keyword evidence="3" id="KW-1185">Reference proteome</keyword>
<evidence type="ECO:0000313" key="2">
    <source>
        <dbReference type="EMBL" id="GAA4398927.1"/>
    </source>
</evidence>